<dbReference type="OMA" id="FDSGANE"/>
<sequence length="435" mass="48126">MKLDSEPVFCHSTLVHKSDSKPFEYNDYSLDTAVPKSGNEIVKENQKVISCDLKGHERDADPLDGEDRFWNTSERDCSINVDDIANACGNEVRNSVATCVVSSEKLESFEKDGDMCTDKSVTKHELPVCCEESTYHAVKDICIDEGMLSPEKILVENGKEEHEGFCPFLPPDTDKNVDPTKETADKELPLPDGQKASAENDCGKDLMQEEENYDARDKIISDTSEEKIVPEDIFLIPELSKANSMPESSEFNGMEIEHQCIQNPNGEAVLENPALVSEAEESDKNSFPNELSYNSKLESGTITFDFGSSTTSMDSGREVSPQNDGCEPPLESQNLSKLEDGSESLPFSGQIQRGLGESSFSAAGPSSALISYSGQITHSGNISLRSDSSTTSTRSFAFPVLQTEWNSSPVRMAKAERRHLRKHRSWRRGILCCRF</sequence>
<reference evidence="3" key="1">
    <citation type="journal article" date="2007" name="Nature">
        <title>The grapevine genome sequence suggests ancestral hexaploidization in major angiosperm phyla.</title>
        <authorList>
            <consortium name="The French-Italian Public Consortium for Grapevine Genome Characterization."/>
            <person name="Jaillon O."/>
            <person name="Aury J.-M."/>
            <person name="Noel B."/>
            <person name="Policriti A."/>
            <person name="Clepet C."/>
            <person name="Casagrande A."/>
            <person name="Choisne N."/>
            <person name="Aubourg S."/>
            <person name="Vitulo N."/>
            <person name="Jubin C."/>
            <person name="Vezzi A."/>
            <person name="Legeai F."/>
            <person name="Hugueney P."/>
            <person name="Dasilva C."/>
            <person name="Horner D."/>
            <person name="Mica E."/>
            <person name="Jublot D."/>
            <person name="Poulain J."/>
            <person name="Bruyere C."/>
            <person name="Billault A."/>
            <person name="Segurens B."/>
            <person name="Gouyvenoux M."/>
            <person name="Ugarte E."/>
            <person name="Cattonaro F."/>
            <person name="Anthouard V."/>
            <person name="Vico V."/>
            <person name="Del Fabbro C."/>
            <person name="Alaux M."/>
            <person name="Di Gaspero G."/>
            <person name="Dumas V."/>
            <person name="Felice N."/>
            <person name="Paillard S."/>
            <person name="Juman I."/>
            <person name="Moroldo M."/>
            <person name="Scalabrin S."/>
            <person name="Canaguier A."/>
            <person name="Le Clainche I."/>
            <person name="Malacrida G."/>
            <person name="Durand E."/>
            <person name="Pesole G."/>
            <person name="Laucou V."/>
            <person name="Chatelet P."/>
            <person name="Merdinoglu D."/>
            <person name="Delledonne M."/>
            <person name="Pezzotti M."/>
            <person name="Lecharny A."/>
            <person name="Scarpelli C."/>
            <person name="Artiguenave F."/>
            <person name="Pe M.E."/>
            <person name="Valle G."/>
            <person name="Morgante M."/>
            <person name="Caboche M."/>
            <person name="Adam-Blondon A.-F."/>
            <person name="Weissenbach J."/>
            <person name="Quetier F."/>
            <person name="Wincker P."/>
        </authorList>
    </citation>
    <scope>NUCLEOTIDE SEQUENCE [LARGE SCALE GENOMIC DNA]</scope>
    <source>
        <strain evidence="3">cv. Pinot noir / PN40024</strain>
    </source>
</reference>
<dbReference type="KEGG" id="vvi:100247891"/>
<dbReference type="ExpressionAtlas" id="D7TA77">
    <property type="expression patterns" value="baseline and differential"/>
</dbReference>
<dbReference type="FunCoup" id="D7TA77">
    <property type="interactions" value="652"/>
</dbReference>
<dbReference type="PANTHER" id="PTHR33914:SF2">
    <property type="entry name" value="OS02G0582100 PROTEIN"/>
    <property type="match status" value="1"/>
</dbReference>
<dbReference type="PANTHER" id="PTHR33914">
    <property type="entry name" value="18S PRE-RIBOSOMAL ASSEMBLY PROTEIN GAR2-LIKE PROTEIN"/>
    <property type="match status" value="1"/>
</dbReference>
<evidence type="ECO:0008006" key="4">
    <source>
        <dbReference type="Google" id="ProtNLM"/>
    </source>
</evidence>
<feature type="region of interest" description="Disordered" evidence="1">
    <location>
        <begin position="165"/>
        <end position="200"/>
    </location>
</feature>
<feature type="compositionally biased region" description="Basic and acidic residues" evidence="1">
    <location>
        <begin position="172"/>
        <end position="189"/>
    </location>
</feature>
<name>D7TA77_VITVI</name>
<dbReference type="eggNOG" id="ENOG502QWDI">
    <property type="taxonomic scope" value="Eukaryota"/>
</dbReference>
<evidence type="ECO:0000256" key="1">
    <source>
        <dbReference type="SAM" id="MobiDB-lite"/>
    </source>
</evidence>
<accession>D7TA77</accession>
<protein>
    <recommendedName>
        <fullName evidence="4">18S pre-ribosomal assembly protein gar2-related</fullName>
    </recommendedName>
</protein>
<dbReference type="EMBL" id="FN595754">
    <property type="protein sequence ID" value="CBI27399.3"/>
    <property type="molecule type" value="Genomic_DNA"/>
</dbReference>
<dbReference type="Gramene" id="Vitis01g01394.t01">
    <property type="protein sequence ID" value="Vitis01g01394.t01.CDS"/>
    <property type="gene ID" value="Vitis01g01394"/>
</dbReference>
<dbReference type="HOGENOM" id="CLU_630760_0_0_1"/>
<dbReference type="Proteomes" id="UP000009183">
    <property type="component" value="Chromosome 1"/>
</dbReference>
<dbReference type="OrthoDB" id="1911032at2759"/>
<keyword evidence="3" id="KW-1185">Reference proteome</keyword>
<dbReference type="InterPro" id="IPR040378">
    <property type="entry name" value="BASL"/>
</dbReference>
<proteinExistence type="predicted"/>
<dbReference type="GO" id="GO:0009786">
    <property type="term" value="P:regulation of asymmetric cell division"/>
    <property type="evidence" value="ECO:0000318"/>
    <property type="project" value="GO_Central"/>
</dbReference>
<feature type="compositionally biased region" description="Polar residues" evidence="1">
    <location>
        <begin position="304"/>
        <end position="314"/>
    </location>
</feature>
<gene>
    <name evidence="2" type="ordered locus">VIT_01s0010g00560</name>
</gene>
<evidence type="ECO:0000313" key="3">
    <source>
        <dbReference type="Proteomes" id="UP000009183"/>
    </source>
</evidence>
<organism evidence="2 3">
    <name type="scientific">Vitis vinifera</name>
    <name type="common">Grape</name>
    <dbReference type="NCBI Taxonomy" id="29760"/>
    <lineage>
        <taxon>Eukaryota</taxon>
        <taxon>Viridiplantae</taxon>
        <taxon>Streptophyta</taxon>
        <taxon>Embryophyta</taxon>
        <taxon>Tracheophyta</taxon>
        <taxon>Spermatophyta</taxon>
        <taxon>Magnoliopsida</taxon>
        <taxon>eudicotyledons</taxon>
        <taxon>Gunneridae</taxon>
        <taxon>Pentapetalae</taxon>
        <taxon>rosids</taxon>
        <taxon>Vitales</taxon>
        <taxon>Vitaceae</taxon>
        <taxon>Viteae</taxon>
        <taxon>Vitis</taxon>
    </lineage>
</organism>
<feature type="region of interest" description="Disordered" evidence="1">
    <location>
        <begin position="304"/>
        <end position="350"/>
    </location>
</feature>
<dbReference type="InParanoid" id="D7TA77"/>
<evidence type="ECO:0000313" key="2">
    <source>
        <dbReference type="EMBL" id="CBI27399.3"/>
    </source>
</evidence>
<dbReference type="AlphaFoldDB" id="D7TA77"/>
<dbReference type="PaxDb" id="29760-VIT_01s0010g00560.t01"/>